<accession>A0ACB9ZF73</accession>
<dbReference type="EMBL" id="MU393430">
    <property type="protein sequence ID" value="KAI4869465.1"/>
    <property type="molecule type" value="Genomic_DNA"/>
</dbReference>
<comment type="caution">
    <text evidence="1">The sequence shown here is derived from an EMBL/GenBank/DDBJ whole genome shotgun (WGS) entry which is preliminary data.</text>
</comment>
<reference evidence="1 2" key="1">
    <citation type="journal article" date="2022" name="New Phytol.">
        <title>Ecological generalism drives hyperdiversity of secondary metabolite gene clusters in xylarialean endophytes.</title>
        <authorList>
            <person name="Franco M.E.E."/>
            <person name="Wisecaver J.H."/>
            <person name="Arnold A.E."/>
            <person name="Ju Y.M."/>
            <person name="Slot J.C."/>
            <person name="Ahrendt S."/>
            <person name="Moore L.P."/>
            <person name="Eastman K.E."/>
            <person name="Scott K."/>
            <person name="Konkel Z."/>
            <person name="Mondo S.J."/>
            <person name="Kuo A."/>
            <person name="Hayes R.D."/>
            <person name="Haridas S."/>
            <person name="Andreopoulos B."/>
            <person name="Riley R."/>
            <person name="LaButti K."/>
            <person name="Pangilinan J."/>
            <person name="Lipzen A."/>
            <person name="Amirebrahimi M."/>
            <person name="Yan J."/>
            <person name="Adam C."/>
            <person name="Keymanesh K."/>
            <person name="Ng V."/>
            <person name="Louie K."/>
            <person name="Northen T."/>
            <person name="Drula E."/>
            <person name="Henrissat B."/>
            <person name="Hsieh H.M."/>
            <person name="Youens-Clark K."/>
            <person name="Lutzoni F."/>
            <person name="Miadlikowska J."/>
            <person name="Eastwood D.C."/>
            <person name="Hamelin R.C."/>
            <person name="Grigoriev I.V."/>
            <person name="U'Ren J.M."/>
        </authorList>
    </citation>
    <scope>NUCLEOTIDE SEQUENCE [LARGE SCALE GENOMIC DNA]</scope>
    <source>
        <strain evidence="1 2">CBS 119005</strain>
    </source>
</reference>
<evidence type="ECO:0000313" key="2">
    <source>
        <dbReference type="Proteomes" id="UP001497700"/>
    </source>
</evidence>
<sequence>MTRPKVDPDKRQRTAQACDSCKRRKQKCNGLQKCSTCHKRNLECVYTPTSLEAGSQEPLGSPTKRRHIDSSPRILKLEPGQTITAHTPSMASWSQNSDRPAMSIKTESPELSQTKLAGTTRHFLGGNDRDFDSRSRVSTSSGAADEAELFSHPRMLEDKTRRLQYVGESASLSYLQLVRMIVSSVAGDSDFTQDNERHNIVENIIQLPQGIQPTGILPDRKTADILVDSFFINTSGFIEVFHREAFLQTVEDCYNDPLSITQKDLCRLNLVLAIGLVIACPLQGTEAGVVIQKLHREPINRAELFYRNARDLYGPATGFQDADFWSVQALLLMSLYLLAVSGRNASYIYVGMAIHSAKALGLHREETMEVFEPPERQLRKSVWRSLFVFDRFLAASLGRPITISEADCSEHALDFEREATTAESPMSIDSGVTNSMALNAAVRSSMLIGTTLRKFYSKRRISTLVGQEIADRLEIWEREMHQSLHCRRIMGRPIDPAEAVAVLHVNLLHCHSVILLTRPFFLFLIKWGYKMGYDDLPEKLPSADQRLDRLEKFSQACIEAAQRTIILARAALDAEYLPQCNPFVIYFVFAAALIILSNEFTSLYHNPDANNSIESTIRILEHCEQRDAQAKRVRYIIQKFHEANQERPSRASISLPGRKIPTVSMDSETFCRDPTSYFFHDPNTERQDIYMRDISLTKGPAAVGVAAAHREARMLPMMPPTLQQPSPEGSVSLNSGIAAVSMAPGMESLTGGDSEFDFDILMQGWNVPSANSMGINHSLHPVEAYVSYGLPQPPLPQGNGLHPHVAPYPPSDYR</sequence>
<name>A0ACB9ZF73_9PEZI</name>
<evidence type="ECO:0000313" key="1">
    <source>
        <dbReference type="EMBL" id="KAI4869465.1"/>
    </source>
</evidence>
<proteinExistence type="predicted"/>
<keyword evidence="2" id="KW-1185">Reference proteome</keyword>
<organism evidence="1 2">
    <name type="scientific">Hypoxylon rubiginosum</name>
    <dbReference type="NCBI Taxonomy" id="110542"/>
    <lineage>
        <taxon>Eukaryota</taxon>
        <taxon>Fungi</taxon>
        <taxon>Dikarya</taxon>
        <taxon>Ascomycota</taxon>
        <taxon>Pezizomycotina</taxon>
        <taxon>Sordariomycetes</taxon>
        <taxon>Xylariomycetidae</taxon>
        <taxon>Xylariales</taxon>
        <taxon>Hypoxylaceae</taxon>
        <taxon>Hypoxylon</taxon>
    </lineage>
</organism>
<dbReference type="Proteomes" id="UP001497700">
    <property type="component" value="Unassembled WGS sequence"/>
</dbReference>
<protein>
    <submittedName>
        <fullName evidence="1">Fungal-specific transcription factor domain-containing protein</fullName>
    </submittedName>
</protein>
<gene>
    <name evidence="1" type="ORF">F4820DRAFT_10770</name>
</gene>